<sequence>MSAIWVAWEEEEFTNFLSDCISEAGDGGSFKTPTFAAAATHIAPFLERGPTKTTQMCKNKYSVMRHAWKVVYTIKQVSGWSWDETTGASINQDTKSSWDDYVARHPEARPYRNRGWPYAHAFEIINPSPASGANVFVPTAPPLSTPLSAPLSATSSSQGNTQGGDEDGAGVAPHESQEVAAEGSDDDWEVSIFTIV</sequence>
<dbReference type="Pfam" id="PF12776">
    <property type="entry name" value="Myb_DNA-bind_3"/>
    <property type="match status" value="1"/>
</dbReference>
<evidence type="ECO:0000256" key="1">
    <source>
        <dbReference type="SAM" id="MobiDB-lite"/>
    </source>
</evidence>
<feature type="region of interest" description="Disordered" evidence="1">
    <location>
        <begin position="146"/>
        <end position="190"/>
    </location>
</feature>
<gene>
    <name evidence="3" type="ORF">FA13DRAFT_1636688</name>
</gene>
<comment type="caution">
    <text evidence="3">The sequence shown here is derived from an EMBL/GenBank/DDBJ whole genome shotgun (WGS) entry which is preliminary data.</text>
</comment>
<dbReference type="EMBL" id="QPFP01000052">
    <property type="protein sequence ID" value="TEB26016.1"/>
    <property type="molecule type" value="Genomic_DNA"/>
</dbReference>
<proteinExistence type="predicted"/>
<dbReference type="Proteomes" id="UP000298030">
    <property type="component" value="Unassembled WGS sequence"/>
</dbReference>
<organism evidence="3 4">
    <name type="scientific">Coprinellus micaceus</name>
    <name type="common">Glistening ink-cap mushroom</name>
    <name type="synonym">Coprinus micaceus</name>
    <dbReference type="NCBI Taxonomy" id="71717"/>
    <lineage>
        <taxon>Eukaryota</taxon>
        <taxon>Fungi</taxon>
        <taxon>Dikarya</taxon>
        <taxon>Basidiomycota</taxon>
        <taxon>Agaricomycotina</taxon>
        <taxon>Agaricomycetes</taxon>
        <taxon>Agaricomycetidae</taxon>
        <taxon>Agaricales</taxon>
        <taxon>Agaricineae</taxon>
        <taxon>Psathyrellaceae</taxon>
        <taxon>Coprinellus</taxon>
    </lineage>
</organism>
<keyword evidence="4" id="KW-1185">Reference proteome</keyword>
<accession>A0A4Y7SVW8</accession>
<name>A0A4Y7SVW8_COPMI</name>
<dbReference type="OrthoDB" id="3186724at2759"/>
<protein>
    <recommendedName>
        <fullName evidence="2">Myb/SANT-like domain-containing protein</fullName>
    </recommendedName>
</protein>
<dbReference type="InterPro" id="IPR024752">
    <property type="entry name" value="Myb/SANT-like_dom"/>
</dbReference>
<feature type="domain" description="Myb/SANT-like" evidence="2">
    <location>
        <begin position="8"/>
        <end position="101"/>
    </location>
</feature>
<evidence type="ECO:0000313" key="3">
    <source>
        <dbReference type="EMBL" id="TEB26016.1"/>
    </source>
</evidence>
<dbReference type="AlphaFoldDB" id="A0A4Y7SVW8"/>
<feature type="compositionally biased region" description="Low complexity" evidence="1">
    <location>
        <begin position="146"/>
        <end position="157"/>
    </location>
</feature>
<dbReference type="STRING" id="71717.A0A4Y7SVW8"/>
<evidence type="ECO:0000259" key="2">
    <source>
        <dbReference type="Pfam" id="PF12776"/>
    </source>
</evidence>
<evidence type="ECO:0000313" key="4">
    <source>
        <dbReference type="Proteomes" id="UP000298030"/>
    </source>
</evidence>
<reference evidence="3 4" key="1">
    <citation type="journal article" date="2019" name="Nat. Ecol. Evol.">
        <title>Megaphylogeny resolves global patterns of mushroom evolution.</title>
        <authorList>
            <person name="Varga T."/>
            <person name="Krizsan K."/>
            <person name="Foldi C."/>
            <person name="Dima B."/>
            <person name="Sanchez-Garcia M."/>
            <person name="Sanchez-Ramirez S."/>
            <person name="Szollosi G.J."/>
            <person name="Szarkandi J.G."/>
            <person name="Papp V."/>
            <person name="Albert L."/>
            <person name="Andreopoulos W."/>
            <person name="Angelini C."/>
            <person name="Antonin V."/>
            <person name="Barry K.W."/>
            <person name="Bougher N.L."/>
            <person name="Buchanan P."/>
            <person name="Buyck B."/>
            <person name="Bense V."/>
            <person name="Catcheside P."/>
            <person name="Chovatia M."/>
            <person name="Cooper J."/>
            <person name="Damon W."/>
            <person name="Desjardin D."/>
            <person name="Finy P."/>
            <person name="Geml J."/>
            <person name="Haridas S."/>
            <person name="Hughes K."/>
            <person name="Justo A."/>
            <person name="Karasinski D."/>
            <person name="Kautmanova I."/>
            <person name="Kiss B."/>
            <person name="Kocsube S."/>
            <person name="Kotiranta H."/>
            <person name="LaButti K.M."/>
            <person name="Lechner B.E."/>
            <person name="Liimatainen K."/>
            <person name="Lipzen A."/>
            <person name="Lukacs Z."/>
            <person name="Mihaltcheva S."/>
            <person name="Morgado L.N."/>
            <person name="Niskanen T."/>
            <person name="Noordeloos M.E."/>
            <person name="Ohm R.A."/>
            <person name="Ortiz-Santana B."/>
            <person name="Ovrebo C."/>
            <person name="Racz N."/>
            <person name="Riley R."/>
            <person name="Savchenko A."/>
            <person name="Shiryaev A."/>
            <person name="Soop K."/>
            <person name="Spirin V."/>
            <person name="Szebenyi C."/>
            <person name="Tomsovsky M."/>
            <person name="Tulloss R.E."/>
            <person name="Uehling J."/>
            <person name="Grigoriev I.V."/>
            <person name="Vagvolgyi C."/>
            <person name="Papp T."/>
            <person name="Martin F.M."/>
            <person name="Miettinen O."/>
            <person name="Hibbett D.S."/>
            <person name="Nagy L.G."/>
        </authorList>
    </citation>
    <scope>NUCLEOTIDE SEQUENCE [LARGE SCALE GENOMIC DNA]</scope>
    <source>
        <strain evidence="3 4">FP101781</strain>
    </source>
</reference>